<name>A0A4Q7IPN5_9GAMM</name>
<protein>
    <recommendedName>
        <fullName evidence="3">Lycopene cyclase</fullName>
    </recommendedName>
</protein>
<accession>A0A4Q7IPN5</accession>
<dbReference type="Proteomes" id="UP000291338">
    <property type="component" value="Unassembled WGS sequence"/>
</dbReference>
<evidence type="ECO:0000313" key="1">
    <source>
        <dbReference type="EMBL" id="RZQ53782.1"/>
    </source>
</evidence>
<dbReference type="AlphaFoldDB" id="A0A4Q7IPN5"/>
<comment type="caution">
    <text evidence="1">The sequence shown here is derived from an EMBL/GenBank/DDBJ whole genome shotgun (WGS) entry which is preliminary data.</text>
</comment>
<organism evidence="1 2">
    <name type="scientific">Pseudoalteromonas phenolica</name>
    <dbReference type="NCBI Taxonomy" id="161398"/>
    <lineage>
        <taxon>Bacteria</taxon>
        <taxon>Pseudomonadati</taxon>
        <taxon>Pseudomonadota</taxon>
        <taxon>Gammaproteobacteria</taxon>
        <taxon>Alteromonadales</taxon>
        <taxon>Pseudoalteromonadaceae</taxon>
        <taxon>Pseudoalteromonas</taxon>
    </lineage>
</organism>
<evidence type="ECO:0008006" key="3">
    <source>
        <dbReference type="Google" id="ProtNLM"/>
    </source>
</evidence>
<gene>
    <name evidence="1" type="ORF">C1E23_06795</name>
</gene>
<dbReference type="Pfam" id="PF05834">
    <property type="entry name" value="Lycopene_cycl"/>
    <property type="match status" value="1"/>
</dbReference>
<dbReference type="EMBL" id="PPSX01000021">
    <property type="protein sequence ID" value="RZQ53782.1"/>
    <property type="molecule type" value="Genomic_DNA"/>
</dbReference>
<dbReference type="RefSeq" id="WP_130254860.1">
    <property type="nucleotide sequence ID" value="NZ_PPSX01000021.1"/>
</dbReference>
<sequence>MKAAYDLSCIGIGMANASLVLALNDIKSQRKIGMFEAEDSFDKARTWCFWGKEHLPNYLKPLISKSWSKWQVSDEIDTFQHNSKNPKQHYHCIKGADFYQFFMEQCHKSKHIELHFSKPVTDVQKRDKSLLLNTEHTATSITSNYIVDSRLDKHVNAKGKLFQCFAGVWLESSTALFDSSCVGLMEQMTVTNDGALRFVYILPIDDHRALYEVTYFSQSVLPFNIIKQEVNAKIAERFDLKKIRALTWEQGVIPMHTMKPQNHLKFGQFYTRNGIAGGHVRTSSGYTFLPTQRWAKEAAYQINTGQPFTQKMPISIRYRLMDRLFLHALKNNMLIAPNLFKSLIQRTSPDCFTQFMTGSASFKDLTNIILAMPKRAFLRAL</sequence>
<evidence type="ECO:0000313" key="2">
    <source>
        <dbReference type="Proteomes" id="UP000291338"/>
    </source>
</evidence>
<reference evidence="1 2" key="1">
    <citation type="submission" date="2018-01" db="EMBL/GenBank/DDBJ databases">
        <title>Co-occurrence of chitin degradation, pigmentation and bioactivity in marine Pseudoalteromonas.</title>
        <authorList>
            <person name="Paulsen S."/>
            <person name="Gram L."/>
            <person name="Machado H."/>
        </authorList>
    </citation>
    <scope>NUCLEOTIDE SEQUENCE [LARGE SCALE GENOMIC DNA]</scope>
    <source>
        <strain evidence="1 2">S3898</strain>
    </source>
</reference>
<proteinExistence type="predicted"/>